<accession>A0A3M7Q3E2</accession>
<dbReference type="Gene3D" id="2.20.25.10">
    <property type="match status" value="1"/>
</dbReference>
<dbReference type="InterPro" id="IPR034004">
    <property type="entry name" value="Zn_ribbon_RPA12_C"/>
</dbReference>
<feature type="region of interest" description="Disordered" evidence="10">
    <location>
        <begin position="147"/>
        <end position="166"/>
    </location>
</feature>
<keyword evidence="4 9" id="KW-0863">Zinc-finger</keyword>
<protein>
    <recommendedName>
        <fullName evidence="7">DNA-directed RNA polymerase I subunit H</fullName>
    </recommendedName>
</protein>
<evidence type="ECO:0000256" key="4">
    <source>
        <dbReference type="ARBA" id="ARBA00022771"/>
    </source>
</evidence>
<evidence type="ECO:0000256" key="10">
    <source>
        <dbReference type="SAM" id="MobiDB-lite"/>
    </source>
</evidence>
<dbReference type="GO" id="GO:0008270">
    <property type="term" value="F:zinc ion binding"/>
    <property type="evidence" value="ECO:0007669"/>
    <property type="project" value="UniProtKB-KW"/>
</dbReference>
<evidence type="ECO:0000256" key="6">
    <source>
        <dbReference type="ARBA" id="ARBA00023242"/>
    </source>
</evidence>
<keyword evidence="13" id="KW-1185">Reference proteome</keyword>
<dbReference type="GO" id="GO:0005681">
    <property type="term" value="C:spliceosomal complex"/>
    <property type="evidence" value="ECO:0007669"/>
    <property type="project" value="TreeGrafter"/>
</dbReference>
<dbReference type="AlphaFoldDB" id="A0A3M7Q3E2"/>
<feature type="region of interest" description="Disordered" evidence="10">
    <location>
        <begin position="350"/>
        <end position="371"/>
    </location>
</feature>
<feature type="compositionally biased region" description="Basic and acidic residues" evidence="10">
    <location>
        <begin position="383"/>
        <end position="398"/>
    </location>
</feature>
<evidence type="ECO:0000256" key="1">
    <source>
        <dbReference type="ARBA" id="ARBA00004123"/>
    </source>
</evidence>
<keyword evidence="3" id="KW-0479">Metal-binding</keyword>
<feature type="domain" description="TFIIS-type" evidence="11">
    <location>
        <begin position="101"/>
        <end position="144"/>
    </location>
</feature>
<dbReference type="GO" id="GO:0000398">
    <property type="term" value="P:mRNA splicing, via spliceosome"/>
    <property type="evidence" value="ECO:0007669"/>
    <property type="project" value="TreeGrafter"/>
</dbReference>
<dbReference type="CDD" id="cd10507">
    <property type="entry name" value="Zn-ribbon_RPA12"/>
    <property type="match status" value="1"/>
</dbReference>
<dbReference type="PANTHER" id="PTHR13486">
    <property type="entry name" value="TELOMERE LENGTH AND SILENCING PROTEIN 1 TLS1 FAMILY MEMBER"/>
    <property type="match status" value="1"/>
</dbReference>
<dbReference type="EMBL" id="REGN01007679">
    <property type="protein sequence ID" value="RNA05525.1"/>
    <property type="molecule type" value="Genomic_DNA"/>
</dbReference>
<dbReference type="OrthoDB" id="10056816at2759"/>
<evidence type="ECO:0000256" key="5">
    <source>
        <dbReference type="ARBA" id="ARBA00022833"/>
    </source>
</evidence>
<dbReference type="PANTHER" id="PTHR13486:SF2">
    <property type="entry name" value="SPLICING FACTOR C9ORF78"/>
    <property type="match status" value="1"/>
</dbReference>
<feature type="compositionally biased region" description="Polar residues" evidence="10">
    <location>
        <begin position="354"/>
        <end position="371"/>
    </location>
</feature>
<dbReference type="GO" id="GO:0006351">
    <property type="term" value="P:DNA-templated transcription"/>
    <property type="evidence" value="ECO:0007669"/>
    <property type="project" value="InterPro"/>
</dbReference>
<dbReference type="STRING" id="10195.A0A3M7Q3E2"/>
<feature type="compositionally biased region" description="Basic and acidic residues" evidence="10">
    <location>
        <begin position="156"/>
        <end position="166"/>
    </location>
</feature>
<evidence type="ECO:0000313" key="12">
    <source>
        <dbReference type="EMBL" id="RNA05525.1"/>
    </source>
</evidence>
<dbReference type="Proteomes" id="UP000276133">
    <property type="component" value="Unassembled WGS sequence"/>
</dbReference>
<evidence type="ECO:0000256" key="8">
    <source>
        <dbReference type="ARBA" id="ARBA00044497"/>
    </source>
</evidence>
<feature type="region of interest" description="Disordered" evidence="10">
    <location>
        <begin position="383"/>
        <end position="445"/>
    </location>
</feature>
<evidence type="ECO:0000256" key="7">
    <source>
        <dbReference type="ARBA" id="ARBA00031781"/>
    </source>
</evidence>
<comment type="similarity">
    <text evidence="2">Belongs to the TLS1 family.</text>
</comment>
<keyword evidence="6" id="KW-0539">Nucleus</keyword>
<evidence type="ECO:0000313" key="13">
    <source>
        <dbReference type="Proteomes" id="UP000276133"/>
    </source>
</evidence>
<organism evidence="12 13">
    <name type="scientific">Brachionus plicatilis</name>
    <name type="common">Marine rotifer</name>
    <name type="synonym">Brachionus muelleri</name>
    <dbReference type="NCBI Taxonomy" id="10195"/>
    <lineage>
        <taxon>Eukaryota</taxon>
        <taxon>Metazoa</taxon>
        <taxon>Spiralia</taxon>
        <taxon>Gnathifera</taxon>
        <taxon>Rotifera</taxon>
        <taxon>Eurotatoria</taxon>
        <taxon>Monogononta</taxon>
        <taxon>Pseudotrocha</taxon>
        <taxon>Ploima</taxon>
        <taxon>Brachionidae</taxon>
        <taxon>Brachionus</taxon>
    </lineage>
</organism>
<dbReference type="SUPFAM" id="SSF57783">
    <property type="entry name" value="Zinc beta-ribbon"/>
    <property type="match status" value="1"/>
</dbReference>
<dbReference type="InterPro" id="IPR001222">
    <property type="entry name" value="Znf_TFIIS"/>
</dbReference>
<gene>
    <name evidence="12" type="ORF">BpHYR1_002080</name>
</gene>
<feature type="compositionally biased region" description="Basic and acidic residues" evidence="10">
    <location>
        <begin position="406"/>
        <end position="433"/>
    </location>
</feature>
<evidence type="ECO:0000259" key="11">
    <source>
        <dbReference type="PROSITE" id="PS51133"/>
    </source>
</evidence>
<dbReference type="Pfam" id="PF01096">
    <property type="entry name" value="Zn_ribbon_TFIIS"/>
    <property type="match status" value="1"/>
</dbReference>
<comment type="function">
    <text evidence="8">Core component of RNA polymerase I (Pol I), a DNA-dependent RNA polymerase which synthesizes ribosomal RNA precursors using the four ribonucleoside triphosphates as substrates. Can mediate Pol I proofreading of the nascent RNA transcript. Anchors into the Pol I active site to monitor transcription fidelity and cleave mis-incorporated 5'-ribonucleotides.</text>
</comment>
<dbReference type="Pfam" id="PF07052">
    <property type="entry name" value="Hep_59"/>
    <property type="match status" value="1"/>
</dbReference>
<name>A0A3M7Q3E2_BRAPC</name>
<comment type="subcellular location">
    <subcellularLocation>
        <location evidence="1">Nucleus</location>
    </subcellularLocation>
</comment>
<proteinExistence type="inferred from homology"/>
<comment type="caution">
    <text evidence="12">The sequence shown here is derived from an EMBL/GenBank/DDBJ whole genome shotgun (WGS) entry which is preliminary data.</text>
</comment>
<dbReference type="InterPro" id="IPR010756">
    <property type="entry name" value="Tls1-like"/>
</dbReference>
<dbReference type="PROSITE" id="PS51133">
    <property type="entry name" value="ZF_TFIIS_2"/>
    <property type="match status" value="1"/>
</dbReference>
<dbReference type="GO" id="GO:0003676">
    <property type="term" value="F:nucleic acid binding"/>
    <property type="evidence" value="ECO:0007669"/>
    <property type="project" value="InterPro"/>
</dbReference>
<sequence length="466" mass="53400">MEGSQMIEQVSDNEMEIDDSRFEVTDLEFCFTCGTILPLPSHEDYLMCRLCKKTIKITQWNGKTLKNVYLINASDFLNETPLHDTIKQNGLKSEDFLGTLVDRKCSKCGHEGMTYSTRQTRSADEGQTVFYGCPKCKYMPKAFRQRKISSSSSEDEASKKSQELDSENVKDKIEEIKFLQKLRNRSHGLDVYSLAIGESDSSSSALLKNLEGDPWKSKTGGLVDMNVILEKRGNEIVRNMQITFSKETNQRDEDAEMQRLIEEQVKKKKDSDRKDGLYETMESECEIKKFKLPQDALFDVPKYLLESNSRLKSDGILSEQMVSGIPEVDLGIEEKIRNIEETERAKQQIESKTSKVVSTRKQTNQNSSVNYVQHKRFDESVLVDKNRPPVQKDKKPIVEEPVVGDAPKHELLQAQKRKETDIKSKDTNNETKKQKNAPGEKASDEYCLEKFKKNIKFNRGNKIKIA</sequence>
<dbReference type="SMART" id="SM00440">
    <property type="entry name" value="ZnF_C2C2"/>
    <property type="match status" value="1"/>
</dbReference>
<reference evidence="12 13" key="1">
    <citation type="journal article" date="2018" name="Sci. Rep.">
        <title>Genomic signatures of local adaptation to the degree of environmental predictability in rotifers.</title>
        <authorList>
            <person name="Franch-Gras L."/>
            <person name="Hahn C."/>
            <person name="Garcia-Roger E.M."/>
            <person name="Carmona M.J."/>
            <person name="Serra M."/>
            <person name="Gomez A."/>
        </authorList>
    </citation>
    <scope>NUCLEOTIDE SEQUENCE [LARGE SCALE GENOMIC DNA]</scope>
    <source>
        <strain evidence="12">HYR1</strain>
    </source>
</reference>
<keyword evidence="5" id="KW-0862">Zinc</keyword>
<evidence type="ECO:0000256" key="3">
    <source>
        <dbReference type="ARBA" id="ARBA00022723"/>
    </source>
</evidence>
<evidence type="ECO:0000256" key="9">
    <source>
        <dbReference type="PROSITE-ProRule" id="PRU00472"/>
    </source>
</evidence>
<evidence type="ECO:0000256" key="2">
    <source>
        <dbReference type="ARBA" id="ARBA00007643"/>
    </source>
</evidence>